<dbReference type="EMBL" id="JARBHB010000004">
    <property type="protein sequence ID" value="KAJ8886326.1"/>
    <property type="molecule type" value="Genomic_DNA"/>
</dbReference>
<name>A0ABQ9HQG6_9NEOP</name>
<dbReference type="Proteomes" id="UP001159363">
    <property type="component" value="Chromosome X"/>
</dbReference>
<comment type="caution">
    <text evidence="1">The sequence shown here is derived from an EMBL/GenBank/DDBJ whole genome shotgun (WGS) entry which is preliminary data.</text>
</comment>
<evidence type="ECO:0000313" key="1">
    <source>
        <dbReference type="EMBL" id="KAJ8886326.1"/>
    </source>
</evidence>
<accession>A0ABQ9HQG6</accession>
<reference evidence="1 2" key="1">
    <citation type="submission" date="2023-02" db="EMBL/GenBank/DDBJ databases">
        <title>LHISI_Scaffold_Assembly.</title>
        <authorList>
            <person name="Stuart O.P."/>
            <person name="Cleave R."/>
            <person name="Magrath M.J.L."/>
            <person name="Mikheyev A.S."/>
        </authorList>
    </citation>
    <scope>NUCLEOTIDE SEQUENCE [LARGE SCALE GENOMIC DNA]</scope>
    <source>
        <strain evidence="1">Daus_M_001</strain>
        <tissue evidence="1">Leg muscle</tissue>
    </source>
</reference>
<protein>
    <submittedName>
        <fullName evidence="1">Uncharacterized protein</fullName>
    </submittedName>
</protein>
<proteinExistence type="predicted"/>
<organism evidence="1 2">
    <name type="scientific">Dryococelus australis</name>
    <dbReference type="NCBI Taxonomy" id="614101"/>
    <lineage>
        <taxon>Eukaryota</taxon>
        <taxon>Metazoa</taxon>
        <taxon>Ecdysozoa</taxon>
        <taxon>Arthropoda</taxon>
        <taxon>Hexapoda</taxon>
        <taxon>Insecta</taxon>
        <taxon>Pterygota</taxon>
        <taxon>Neoptera</taxon>
        <taxon>Polyneoptera</taxon>
        <taxon>Phasmatodea</taxon>
        <taxon>Verophasmatodea</taxon>
        <taxon>Anareolatae</taxon>
        <taxon>Phasmatidae</taxon>
        <taxon>Eurycanthinae</taxon>
        <taxon>Dryococelus</taxon>
    </lineage>
</organism>
<sequence>MRVIEMSMEQRRNERAVETEDPEKTQFISDVGYAVQLSSKGIQVIVNASKKRGDIISGFLLATHEDPVRVRASCRIVYTNPLVIKRQLQTAFEEYEVISQACRRLIDLAAADAQYHKVCSTSFRIGQCIPQKYRCSETSASSGRPANYVQHEAFIKVAKWLETNECTPLCVNPIDILWNISKLLKEPHSRWSGFMQHGVTGDHVGTVSTRFLPMIDMNPTTYSCVYTTLKFICSEA</sequence>
<gene>
    <name evidence="1" type="ORF">PR048_012537</name>
</gene>
<keyword evidence="2" id="KW-1185">Reference proteome</keyword>
<evidence type="ECO:0000313" key="2">
    <source>
        <dbReference type="Proteomes" id="UP001159363"/>
    </source>
</evidence>